<dbReference type="GO" id="GO:0005737">
    <property type="term" value="C:cytoplasm"/>
    <property type="evidence" value="ECO:0007669"/>
    <property type="project" value="UniProtKB-SubCell"/>
</dbReference>
<keyword evidence="5 7" id="KW-0863">Zinc-finger</keyword>
<dbReference type="Pfam" id="PF00643">
    <property type="entry name" value="zf-B_box"/>
    <property type="match status" value="1"/>
</dbReference>
<dbReference type="SMART" id="SM00449">
    <property type="entry name" value="SPRY"/>
    <property type="match status" value="1"/>
</dbReference>
<dbReference type="InterPro" id="IPR050143">
    <property type="entry name" value="TRIM/RBCC"/>
</dbReference>
<dbReference type="InterPro" id="IPR001870">
    <property type="entry name" value="B30.2/SPRY"/>
</dbReference>
<dbReference type="InterPro" id="IPR013320">
    <property type="entry name" value="ConA-like_dom_sf"/>
</dbReference>
<dbReference type="GO" id="GO:0004842">
    <property type="term" value="F:ubiquitin-protein transferase activity"/>
    <property type="evidence" value="ECO:0007669"/>
    <property type="project" value="InterPro"/>
</dbReference>
<feature type="domain" description="B box-type" evidence="9">
    <location>
        <begin position="81"/>
        <end position="122"/>
    </location>
</feature>
<dbReference type="PROSITE" id="PS50188">
    <property type="entry name" value="B302_SPRY"/>
    <property type="match status" value="1"/>
</dbReference>
<dbReference type="FunFam" id="2.60.120.920:FF:000004">
    <property type="entry name" value="Butyrophilin subfamily 1 member A1"/>
    <property type="match status" value="1"/>
</dbReference>
<dbReference type="PROSITE" id="PS50089">
    <property type="entry name" value="ZF_RING_2"/>
    <property type="match status" value="1"/>
</dbReference>
<dbReference type="InterPro" id="IPR017907">
    <property type="entry name" value="Znf_RING_CS"/>
</dbReference>
<sequence>MSLPEEDLTCPICCDIFTDPVLLPCSHSFCRSCLKHCWVTGLRECPVCRKKARKKSTTSSNLALKNICEAWQIRRENSLLEEKIICDLHEQKLKLFCVVDKQPICVVCQASKLHQNHDCLPVEEVAKDCKAQALEMQRVIKNQFEELHQILYQEESRRIAALKKEEEEKTARIKYKFKELSADVHSGQVGQRGQTFYTLLNDMSGLLIDVTKHICNLKYRVWEKILEDIDYTPVTLDPNTAHPCLVLSDDLTSLHYTKQSGCCPDNPERFHISAEVVGMTALSSGSHIWVVETGSNQDWLLGVASSSASRDVEVCARPENGFWALCFRDGEFRAMTSPPTPLTVARTPEQIKVHLDYNKGTLSFFDTADDTLIYEFAHTFTEPLLPYFYTQSSHPLRIMPEKVCFGFFYLAIKLYSIKISWRKFH</sequence>
<name>A0A3Q3WJ67_MOLML</name>
<evidence type="ECO:0000259" key="9">
    <source>
        <dbReference type="PROSITE" id="PS50119"/>
    </source>
</evidence>
<reference evidence="11" key="1">
    <citation type="submission" date="2025-08" db="UniProtKB">
        <authorList>
            <consortium name="Ensembl"/>
        </authorList>
    </citation>
    <scope>IDENTIFICATION</scope>
</reference>
<dbReference type="InterPro" id="IPR043136">
    <property type="entry name" value="B30.2/SPRY_sf"/>
</dbReference>
<evidence type="ECO:0000256" key="2">
    <source>
        <dbReference type="ARBA" id="ARBA00008518"/>
    </source>
</evidence>
<dbReference type="SUPFAM" id="SSF57845">
    <property type="entry name" value="B-box zinc-binding domain"/>
    <property type="match status" value="1"/>
</dbReference>
<dbReference type="InterPro" id="IPR003613">
    <property type="entry name" value="Ubox_domain"/>
</dbReference>
<dbReference type="InterPro" id="IPR000315">
    <property type="entry name" value="Znf_B-box"/>
</dbReference>
<comment type="subcellular location">
    <subcellularLocation>
        <location evidence="1">Cytoplasm</location>
    </subcellularLocation>
</comment>
<keyword evidence="3" id="KW-0963">Cytoplasm</keyword>
<feature type="domain" description="B30.2/SPRY" evidence="10">
    <location>
        <begin position="214"/>
        <end position="405"/>
    </location>
</feature>
<dbReference type="CDD" id="cd12893">
    <property type="entry name" value="SPRY_PRY_TRIM35"/>
    <property type="match status" value="1"/>
</dbReference>
<evidence type="ECO:0000313" key="11">
    <source>
        <dbReference type="Ensembl" id="ENSMMOP00000014878.1"/>
    </source>
</evidence>
<dbReference type="Proteomes" id="UP000261620">
    <property type="component" value="Unplaced"/>
</dbReference>
<dbReference type="Gene3D" id="3.30.40.10">
    <property type="entry name" value="Zinc/RING finger domain, C3HC4 (zinc finger)"/>
    <property type="match status" value="1"/>
</dbReference>
<keyword evidence="6" id="KW-0862">Zinc</keyword>
<dbReference type="AlphaFoldDB" id="A0A3Q3WJ67"/>
<dbReference type="SUPFAM" id="SSF57850">
    <property type="entry name" value="RING/U-box"/>
    <property type="match status" value="1"/>
</dbReference>
<dbReference type="PROSITE" id="PS00518">
    <property type="entry name" value="ZF_RING_1"/>
    <property type="match status" value="1"/>
</dbReference>
<evidence type="ECO:0000256" key="3">
    <source>
        <dbReference type="ARBA" id="ARBA00022490"/>
    </source>
</evidence>
<dbReference type="GO" id="GO:0008270">
    <property type="term" value="F:zinc ion binding"/>
    <property type="evidence" value="ECO:0007669"/>
    <property type="project" value="UniProtKB-KW"/>
</dbReference>
<dbReference type="SMART" id="SM00504">
    <property type="entry name" value="Ubox"/>
    <property type="match status" value="1"/>
</dbReference>
<dbReference type="PROSITE" id="PS50119">
    <property type="entry name" value="ZF_BBOX"/>
    <property type="match status" value="1"/>
</dbReference>
<accession>A0A3Q3WJ67</accession>
<dbReference type="SMART" id="SM00336">
    <property type="entry name" value="BBOX"/>
    <property type="match status" value="1"/>
</dbReference>
<dbReference type="InterPro" id="IPR018957">
    <property type="entry name" value="Znf_C3HC4_RING-type"/>
</dbReference>
<dbReference type="Gene3D" id="2.60.120.920">
    <property type="match status" value="1"/>
</dbReference>
<keyword evidence="4" id="KW-0479">Metal-binding</keyword>
<dbReference type="SUPFAM" id="SSF49899">
    <property type="entry name" value="Concanavalin A-like lectins/glucanases"/>
    <property type="match status" value="1"/>
</dbReference>
<comment type="similarity">
    <text evidence="2">Belongs to the TRIM/RBCC family.</text>
</comment>
<dbReference type="InterPro" id="IPR001841">
    <property type="entry name" value="Znf_RING"/>
</dbReference>
<reference evidence="11" key="2">
    <citation type="submission" date="2025-09" db="UniProtKB">
        <authorList>
            <consortium name="Ensembl"/>
        </authorList>
    </citation>
    <scope>IDENTIFICATION</scope>
</reference>
<dbReference type="GO" id="GO:0016567">
    <property type="term" value="P:protein ubiquitination"/>
    <property type="evidence" value="ECO:0007669"/>
    <property type="project" value="InterPro"/>
</dbReference>
<evidence type="ECO:0000256" key="5">
    <source>
        <dbReference type="ARBA" id="ARBA00022771"/>
    </source>
</evidence>
<evidence type="ECO:0000259" key="10">
    <source>
        <dbReference type="PROSITE" id="PS50188"/>
    </source>
</evidence>
<dbReference type="PRINTS" id="PR01407">
    <property type="entry name" value="BUTYPHLNCDUF"/>
</dbReference>
<evidence type="ECO:0000256" key="7">
    <source>
        <dbReference type="PROSITE-ProRule" id="PRU00024"/>
    </source>
</evidence>
<evidence type="ECO:0000256" key="1">
    <source>
        <dbReference type="ARBA" id="ARBA00004496"/>
    </source>
</evidence>
<dbReference type="Pfam" id="PF13765">
    <property type="entry name" value="PRY"/>
    <property type="match status" value="1"/>
</dbReference>
<dbReference type="Gene3D" id="3.30.160.60">
    <property type="entry name" value="Classic Zinc Finger"/>
    <property type="match status" value="1"/>
</dbReference>
<protein>
    <submittedName>
        <fullName evidence="11">Uncharacterized protein</fullName>
    </submittedName>
</protein>
<proteinExistence type="inferred from homology"/>
<dbReference type="InterPro" id="IPR006574">
    <property type="entry name" value="PRY"/>
</dbReference>
<dbReference type="InterPro" id="IPR003879">
    <property type="entry name" value="Butyrophylin_SPRY"/>
</dbReference>
<evidence type="ECO:0000313" key="12">
    <source>
        <dbReference type="Proteomes" id="UP000261620"/>
    </source>
</evidence>
<feature type="domain" description="RING-type" evidence="8">
    <location>
        <begin position="10"/>
        <end position="49"/>
    </location>
</feature>
<dbReference type="InterPro" id="IPR013083">
    <property type="entry name" value="Znf_RING/FYVE/PHD"/>
</dbReference>
<organism evidence="11 12">
    <name type="scientific">Mola mola</name>
    <name type="common">Ocean sunfish</name>
    <name type="synonym">Tetraodon mola</name>
    <dbReference type="NCBI Taxonomy" id="94237"/>
    <lineage>
        <taxon>Eukaryota</taxon>
        <taxon>Metazoa</taxon>
        <taxon>Chordata</taxon>
        <taxon>Craniata</taxon>
        <taxon>Vertebrata</taxon>
        <taxon>Euteleostomi</taxon>
        <taxon>Actinopterygii</taxon>
        <taxon>Neopterygii</taxon>
        <taxon>Teleostei</taxon>
        <taxon>Neoteleostei</taxon>
        <taxon>Acanthomorphata</taxon>
        <taxon>Eupercaria</taxon>
        <taxon>Tetraodontiformes</taxon>
        <taxon>Molidae</taxon>
        <taxon>Mola</taxon>
    </lineage>
</organism>
<evidence type="ECO:0000259" key="8">
    <source>
        <dbReference type="PROSITE" id="PS50089"/>
    </source>
</evidence>
<dbReference type="SMART" id="SM00184">
    <property type="entry name" value="RING"/>
    <property type="match status" value="1"/>
</dbReference>
<dbReference type="Pfam" id="PF00622">
    <property type="entry name" value="SPRY"/>
    <property type="match status" value="1"/>
</dbReference>
<dbReference type="Pfam" id="PF00097">
    <property type="entry name" value="zf-C3HC4"/>
    <property type="match status" value="1"/>
</dbReference>
<evidence type="ECO:0000256" key="6">
    <source>
        <dbReference type="ARBA" id="ARBA00022833"/>
    </source>
</evidence>
<dbReference type="SMART" id="SM00589">
    <property type="entry name" value="PRY"/>
    <property type="match status" value="1"/>
</dbReference>
<dbReference type="Ensembl" id="ENSMMOT00000015123.1">
    <property type="protein sequence ID" value="ENSMMOP00000014878.1"/>
    <property type="gene ID" value="ENSMMOG00000011274.1"/>
</dbReference>
<keyword evidence="12" id="KW-1185">Reference proteome</keyword>
<dbReference type="InterPro" id="IPR003877">
    <property type="entry name" value="SPRY_dom"/>
</dbReference>
<dbReference type="PANTHER" id="PTHR24103">
    <property type="entry name" value="E3 UBIQUITIN-PROTEIN LIGASE TRIM"/>
    <property type="match status" value="1"/>
</dbReference>
<evidence type="ECO:0000256" key="4">
    <source>
        <dbReference type="ARBA" id="ARBA00022723"/>
    </source>
</evidence>